<name>A0A3D4V5L1_9BACT</name>
<dbReference type="InterPro" id="IPR034660">
    <property type="entry name" value="DinB/YfiT-like"/>
</dbReference>
<gene>
    <name evidence="3" type="ORF">DGD08_04330</name>
</gene>
<sequence>MRRLWILFAAVLTPTLLAAQTSAAPSSNTVAQTFRGFGRPYGTWLLAAFDSIPANQYAFKPTPIQQSIGYIAQHLEDANYQLCSRFGDRTRKMTAKDSLADTLKARWPKDTLLTRLRQSFVFCNEAIAKLSDASLADPFAVGEGTPQQTTAPRARFLILFVTDLAEHYAQIATYMRILGMVPPSSLPQTTR</sequence>
<evidence type="ECO:0000259" key="2">
    <source>
        <dbReference type="Pfam" id="PF12867"/>
    </source>
</evidence>
<accession>A0A3D4V5L1</accession>
<dbReference type="SUPFAM" id="SSF109854">
    <property type="entry name" value="DinB/YfiT-like putative metalloenzymes"/>
    <property type="match status" value="1"/>
</dbReference>
<dbReference type="OMA" id="FEHQTHH"/>
<evidence type="ECO:0000313" key="3">
    <source>
        <dbReference type="EMBL" id="HCT56423.1"/>
    </source>
</evidence>
<dbReference type="AlphaFoldDB" id="A0A3D4V5L1"/>
<feature type="domain" description="DinB-like" evidence="2">
    <location>
        <begin position="45"/>
        <end position="171"/>
    </location>
</feature>
<protein>
    <submittedName>
        <fullName evidence="3">DinB family protein</fullName>
    </submittedName>
</protein>
<organism evidence="3 4">
    <name type="scientific">Gemmatimonas aurantiaca</name>
    <dbReference type="NCBI Taxonomy" id="173480"/>
    <lineage>
        <taxon>Bacteria</taxon>
        <taxon>Pseudomonadati</taxon>
        <taxon>Gemmatimonadota</taxon>
        <taxon>Gemmatimonadia</taxon>
        <taxon>Gemmatimonadales</taxon>
        <taxon>Gemmatimonadaceae</taxon>
        <taxon>Gemmatimonas</taxon>
    </lineage>
</organism>
<keyword evidence="1" id="KW-0732">Signal</keyword>
<dbReference type="Gene3D" id="1.20.120.450">
    <property type="entry name" value="dinb family like domain"/>
    <property type="match status" value="1"/>
</dbReference>
<feature type="chain" id="PRO_5017614690" evidence="1">
    <location>
        <begin position="19"/>
        <end position="191"/>
    </location>
</feature>
<proteinExistence type="predicted"/>
<dbReference type="InterPro" id="IPR024775">
    <property type="entry name" value="DinB-like"/>
</dbReference>
<evidence type="ECO:0000256" key="1">
    <source>
        <dbReference type="SAM" id="SignalP"/>
    </source>
</evidence>
<feature type="signal peptide" evidence="1">
    <location>
        <begin position="1"/>
        <end position="18"/>
    </location>
</feature>
<comment type="caution">
    <text evidence="3">The sequence shown here is derived from an EMBL/GenBank/DDBJ whole genome shotgun (WGS) entry which is preliminary data.</text>
</comment>
<reference evidence="3 4" key="1">
    <citation type="journal article" date="2018" name="Nat. Biotechnol.">
        <title>A standardized bacterial taxonomy based on genome phylogeny substantially revises the tree of life.</title>
        <authorList>
            <person name="Parks D.H."/>
            <person name="Chuvochina M."/>
            <person name="Waite D.W."/>
            <person name="Rinke C."/>
            <person name="Skarshewski A."/>
            <person name="Chaumeil P.A."/>
            <person name="Hugenholtz P."/>
        </authorList>
    </citation>
    <scope>NUCLEOTIDE SEQUENCE [LARGE SCALE GENOMIC DNA]</scope>
    <source>
        <strain evidence="3">UBA8844</strain>
    </source>
</reference>
<evidence type="ECO:0000313" key="4">
    <source>
        <dbReference type="Proteomes" id="UP000264071"/>
    </source>
</evidence>
<dbReference type="EMBL" id="DPIY01000005">
    <property type="protein sequence ID" value="HCT56423.1"/>
    <property type="molecule type" value="Genomic_DNA"/>
</dbReference>
<dbReference type="Proteomes" id="UP000264071">
    <property type="component" value="Unassembled WGS sequence"/>
</dbReference>
<dbReference type="Pfam" id="PF12867">
    <property type="entry name" value="DinB_2"/>
    <property type="match status" value="1"/>
</dbReference>